<dbReference type="InterPro" id="IPR003821">
    <property type="entry name" value="DXP_reductoisomerase"/>
</dbReference>
<dbReference type="InterPro" id="IPR013512">
    <property type="entry name" value="DXP_reductoisomerase_N"/>
</dbReference>
<feature type="binding site" evidence="9">
    <location>
        <position position="230"/>
    </location>
    <ligand>
        <name>Mn(2+)</name>
        <dbReference type="ChEBI" id="CHEBI:29035"/>
    </ligand>
</feature>
<feature type="binding site" evidence="9">
    <location>
        <position position="221"/>
    </location>
    <ligand>
        <name>1-deoxy-D-xylulose 5-phosphate</name>
        <dbReference type="ChEBI" id="CHEBI:57792"/>
    </ligand>
</feature>
<keyword evidence="14" id="KW-1185">Reference proteome</keyword>
<feature type="binding site" evidence="9">
    <location>
        <position position="22"/>
    </location>
    <ligand>
        <name>NADPH</name>
        <dbReference type="ChEBI" id="CHEBI:57783"/>
    </ligand>
</feature>
<comment type="caution">
    <text evidence="13">The sequence shown here is derived from an EMBL/GenBank/DDBJ whole genome shotgun (WGS) entry which is preliminary data.</text>
</comment>
<evidence type="ECO:0000256" key="1">
    <source>
        <dbReference type="ARBA" id="ARBA00005094"/>
    </source>
</evidence>
<evidence type="ECO:0000256" key="2">
    <source>
        <dbReference type="ARBA" id="ARBA00006825"/>
    </source>
</evidence>
<feature type="binding site" evidence="9">
    <location>
        <position position="24"/>
    </location>
    <ligand>
        <name>NADPH</name>
        <dbReference type="ChEBI" id="CHEBI:57783"/>
    </ligand>
</feature>
<feature type="binding site" evidence="9">
    <location>
        <position position="135"/>
    </location>
    <ligand>
        <name>NADPH</name>
        <dbReference type="ChEBI" id="CHEBI:57783"/>
    </ligand>
</feature>
<evidence type="ECO:0000259" key="10">
    <source>
        <dbReference type="Pfam" id="PF02670"/>
    </source>
</evidence>
<evidence type="ECO:0000256" key="9">
    <source>
        <dbReference type="HAMAP-Rule" id="MF_00183"/>
    </source>
</evidence>
<feature type="binding site" evidence="9">
    <location>
        <position position="133"/>
    </location>
    <ligand>
        <name>NADPH</name>
        <dbReference type="ChEBI" id="CHEBI:57783"/>
    </ligand>
</feature>
<feature type="binding site" evidence="9">
    <location>
        <position position="226"/>
    </location>
    <ligand>
        <name>1-deoxy-D-xylulose 5-phosphate</name>
        <dbReference type="ChEBI" id="CHEBI:57792"/>
    </ligand>
</feature>
<dbReference type="GO" id="GO:0030604">
    <property type="term" value="F:1-deoxy-D-xylulose-5-phosphate reductoisomerase activity"/>
    <property type="evidence" value="ECO:0007669"/>
    <property type="project" value="UniProtKB-EC"/>
</dbReference>
<evidence type="ECO:0000256" key="3">
    <source>
        <dbReference type="ARBA" id="ARBA00022723"/>
    </source>
</evidence>
<feature type="binding site" evidence="9">
    <location>
        <position position="23"/>
    </location>
    <ligand>
        <name>NADPH</name>
        <dbReference type="ChEBI" id="CHEBI:57783"/>
    </ligand>
</feature>
<evidence type="ECO:0000256" key="8">
    <source>
        <dbReference type="ARBA" id="ARBA00048543"/>
    </source>
</evidence>
<feature type="binding site" evidence="9">
    <location>
        <position position="227"/>
    </location>
    <ligand>
        <name>1-deoxy-D-xylulose 5-phosphate</name>
        <dbReference type="ChEBI" id="CHEBI:57792"/>
    </ligand>
</feature>
<dbReference type="Gene3D" id="3.40.50.720">
    <property type="entry name" value="NAD(P)-binding Rossmann-like Domain"/>
    <property type="match status" value="1"/>
</dbReference>
<feature type="binding site" evidence="9">
    <location>
        <position position="159"/>
    </location>
    <ligand>
        <name>Mn(2+)</name>
        <dbReference type="ChEBI" id="CHEBI:29035"/>
    </ligand>
</feature>
<comment type="caution">
    <text evidence="9">Lacks conserved residue(s) required for the propagation of feature annotation.</text>
</comment>
<feature type="binding site" evidence="9">
    <location>
        <position position="49"/>
    </location>
    <ligand>
        <name>NADPH</name>
        <dbReference type="ChEBI" id="CHEBI:57783"/>
    </ligand>
</feature>
<dbReference type="PANTHER" id="PTHR30525:SF0">
    <property type="entry name" value="1-DEOXY-D-XYLULOSE 5-PHOSPHATE REDUCTOISOMERASE, CHLOROPLASTIC"/>
    <property type="match status" value="1"/>
</dbReference>
<dbReference type="NCBIfam" id="TIGR00243">
    <property type="entry name" value="Dxr"/>
    <property type="match status" value="1"/>
</dbReference>
<dbReference type="EC" id="1.1.1.267" evidence="9"/>
<dbReference type="SUPFAM" id="SSF55347">
    <property type="entry name" value="Glyceraldehyde-3-phosphate dehydrogenase-like, C-terminal domain"/>
    <property type="match status" value="1"/>
</dbReference>
<dbReference type="PIRSF" id="PIRSF006205">
    <property type="entry name" value="Dxp_reductismrs"/>
    <property type="match status" value="1"/>
</dbReference>
<comment type="pathway">
    <text evidence="1 9">Isoprenoid biosynthesis; isopentenyl diphosphate biosynthesis via DXP pathway; isopentenyl diphosphate from 1-deoxy-D-xylulose 5-phosphate: step 1/6.</text>
</comment>
<dbReference type="InterPro" id="IPR036291">
    <property type="entry name" value="NAD(P)-bd_dom_sf"/>
</dbReference>
<feature type="domain" description="DXP reductoisomerase C-terminal" evidence="12">
    <location>
        <begin position="270"/>
        <end position="385"/>
    </location>
</feature>
<feature type="binding site" evidence="9">
    <location>
        <position position="214"/>
    </location>
    <ligand>
        <name>NADPH</name>
        <dbReference type="ChEBI" id="CHEBI:57783"/>
    </ligand>
</feature>
<feature type="binding site" evidence="9">
    <location>
        <position position="161"/>
    </location>
    <ligand>
        <name>Mn(2+)</name>
        <dbReference type="ChEBI" id="CHEBI:29035"/>
    </ligand>
</feature>
<feature type="binding site" evidence="9">
    <location>
        <position position="161"/>
    </location>
    <ligand>
        <name>1-deoxy-D-xylulose 5-phosphate</name>
        <dbReference type="ChEBI" id="CHEBI:57792"/>
    </ligand>
</feature>
<comment type="function">
    <text evidence="9">Catalyzes the NADPH-dependent rearrangement and reduction of 1-deoxy-D-xylulose-5-phosphate (DXP) to 2-C-methyl-D-erythritol 4-phosphate (MEP).</text>
</comment>
<organism evidence="13 14">
    <name type="scientific">Mucilaginibacter litoreus</name>
    <dbReference type="NCBI Taxonomy" id="1048221"/>
    <lineage>
        <taxon>Bacteria</taxon>
        <taxon>Pseudomonadati</taxon>
        <taxon>Bacteroidota</taxon>
        <taxon>Sphingobacteriia</taxon>
        <taxon>Sphingobacteriales</taxon>
        <taxon>Sphingobacteriaceae</taxon>
        <taxon>Mucilaginibacter</taxon>
    </lineage>
</organism>
<dbReference type="SUPFAM" id="SSF51735">
    <property type="entry name" value="NAD(P)-binding Rossmann-fold domains"/>
    <property type="match status" value="1"/>
</dbReference>
<proteinExistence type="inferred from homology"/>
<reference evidence="14" key="1">
    <citation type="journal article" date="2019" name="Int. J. Syst. Evol. Microbiol.">
        <title>The Global Catalogue of Microorganisms (GCM) 10K type strain sequencing project: providing services to taxonomists for standard genome sequencing and annotation.</title>
        <authorList>
            <consortium name="The Broad Institute Genomics Platform"/>
            <consortium name="The Broad Institute Genome Sequencing Center for Infectious Disease"/>
            <person name="Wu L."/>
            <person name="Ma J."/>
        </authorList>
    </citation>
    <scope>NUCLEOTIDE SEQUENCE [LARGE SCALE GENOMIC DNA]</scope>
    <source>
        <strain evidence="14">CCUG 61484</strain>
    </source>
</reference>
<dbReference type="PANTHER" id="PTHR30525">
    <property type="entry name" value="1-DEOXY-D-XYLULOSE 5-PHOSPHATE REDUCTOISOMERASE"/>
    <property type="match status" value="1"/>
</dbReference>
<dbReference type="NCBIfam" id="NF009114">
    <property type="entry name" value="PRK12464.1"/>
    <property type="match status" value="1"/>
</dbReference>
<dbReference type="Gene3D" id="1.10.1740.10">
    <property type="match status" value="1"/>
</dbReference>
<name>A0ABW3ARM9_9SPHI</name>
<sequence>MNNTTIKPYNTPKSIAILGSTGSIGTQTLEVIKDNQQLFRAFMLTAHSNAYLLIQQAIEFVPEYAIICDESKYQEVKSALAHLPVKVMAGHQAIKDMVTHPEIDVVLTAMVGFAGLEPTINAIKAGKDIALANKETLVVAGELITSLAKENGVNILPVDSEHSAIFQCLVGEQNNSIEKIILTASGGPFRGRDRDYLATVTREHALKHPNWVMGAKITIDSASLMNKGLEVIEAKWLFDLKAEQIEVIVHPQSIIHSLVQFEDGSIKAQMGLPDMKLPIQYALTYPNRIKTSFKRFNFIDYPHLTFEKPDMHTFRNLGLAFRALENGGNMPCIINAANEVAVDAFLKNETGFTDMSDIIESCMQQIIFLESPSLSDYLNTDKETRIFAQNLIQNMPLKA</sequence>
<dbReference type="SUPFAM" id="SSF69055">
    <property type="entry name" value="1-deoxy-D-xylulose-5-phosphate reductoisomerase, C-terminal domain"/>
    <property type="match status" value="1"/>
</dbReference>
<keyword evidence="4 9" id="KW-0521">NADP</keyword>
<feature type="binding site" evidence="9">
    <location>
        <position position="208"/>
    </location>
    <ligand>
        <name>1-deoxy-D-xylulose 5-phosphate</name>
        <dbReference type="ChEBI" id="CHEBI:57792"/>
    </ligand>
</feature>
<dbReference type="HAMAP" id="MF_00183">
    <property type="entry name" value="DXP_reductoisom"/>
    <property type="match status" value="1"/>
</dbReference>
<feature type="binding site" evidence="9">
    <location>
        <position position="21"/>
    </location>
    <ligand>
        <name>NADPH</name>
        <dbReference type="ChEBI" id="CHEBI:57783"/>
    </ligand>
</feature>
<evidence type="ECO:0000256" key="4">
    <source>
        <dbReference type="ARBA" id="ARBA00022857"/>
    </source>
</evidence>
<evidence type="ECO:0000313" key="13">
    <source>
        <dbReference type="EMBL" id="MFD0793697.1"/>
    </source>
</evidence>
<dbReference type="InterPro" id="IPR036169">
    <property type="entry name" value="DXPR_C_sf"/>
</dbReference>
<keyword evidence="3 9" id="KW-0479">Metal-binding</keyword>
<dbReference type="EMBL" id="JBHTHZ010000005">
    <property type="protein sequence ID" value="MFD0793697.1"/>
    <property type="molecule type" value="Genomic_DNA"/>
</dbReference>
<comment type="cofactor">
    <cofactor evidence="9">
        <name>Mg(2+)</name>
        <dbReference type="ChEBI" id="CHEBI:18420"/>
    </cofactor>
    <cofactor evidence="9">
        <name>Mn(2+)</name>
        <dbReference type="ChEBI" id="CHEBI:29035"/>
    </cofactor>
</comment>
<dbReference type="InterPro" id="IPR013644">
    <property type="entry name" value="DXP_reductoisomerase_C"/>
</dbReference>
<evidence type="ECO:0000256" key="6">
    <source>
        <dbReference type="ARBA" id="ARBA00023211"/>
    </source>
</evidence>
<accession>A0ABW3ARM9</accession>
<dbReference type="RefSeq" id="WP_377113870.1">
    <property type="nucleotide sequence ID" value="NZ_JBHTHZ010000005.1"/>
</dbReference>
<keyword evidence="5 9" id="KW-0560">Oxidoreductase</keyword>
<evidence type="ECO:0000313" key="14">
    <source>
        <dbReference type="Proteomes" id="UP001597010"/>
    </source>
</evidence>
<feature type="domain" description="1-deoxy-D-xylulose 5-phosphate reductoisomerase N-terminal" evidence="10">
    <location>
        <begin position="15"/>
        <end position="141"/>
    </location>
</feature>
<comment type="similarity">
    <text evidence="2 9">Belongs to the DXR family.</text>
</comment>
<dbReference type="Pfam" id="PF08436">
    <property type="entry name" value="DXP_redisom_C"/>
    <property type="match status" value="1"/>
</dbReference>
<dbReference type="Proteomes" id="UP001597010">
    <property type="component" value="Unassembled WGS sequence"/>
</dbReference>
<evidence type="ECO:0000256" key="5">
    <source>
        <dbReference type="ARBA" id="ARBA00023002"/>
    </source>
</evidence>
<feature type="binding site" evidence="9">
    <location>
        <position position="134"/>
    </location>
    <ligand>
        <name>1-deoxy-D-xylulose 5-phosphate</name>
        <dbReference type="ChEBI" id="CHEBI:57792"/>
    </ligand>
</feature>
<dbReference type="Pfam" id="PF13288">
    <property type="entry name" value="DXPR_C"/>
    <property type="match status" value="1"/>
</dbReference>
<feature type="domain" description="1-deoxy-D-xylulose 5-phosphate reductoisomerase C-terminal" evidence="11">
    <location>
        <begin position="155"/>
        <end position="238"/>
    </location>
</feature>
<feature type="binding site" evidence="9">
    <location>
        <position position="185"/>
    </location>
    <ligand>
        <name>1-deoxy-D-xylulose 5-phosphate</name>
        <dbReference type="ChEBI" id="CHEBI:57792"/>
    </ligand>
</feature>
<keyword evidence="9" id="KW-0460">Magnesium</keyword>
<keyword evidence="7 9" id="KW-0414">Isoprene biosynthesis</keyword>
<dbReference type="Pfam" id="PF02670">
    <property type="entry name" value="DXP_reductoisom"/>
    <property type="match status" value="1"/>
</dbReference>
<feature type="binding site" evidence="9">
    <location>
        <position position="160"/>
    </location>
    <ligand>
        <name>1-deoxy-D-xylulose 5-phosphate</name>
        <dbReference type="ChEBI" id="CHEBI:57792"/>
    </ligand>
</feature>
<evidence type="ECO:0000259" key="11">
    <source>
        <dbReference type="Pfam" id="PF08436"/>
    </source>
</evidence>
<feature type="binding site" evidence="9">
    <location>
        <position position="230"/>
    </location>
    <ligand>
        <name>1-deoxy-D-xylulose 5-phosphate</name>
        <dbReference type="ChEBI" id="CHEBI:57792"/>
    </ligand>
</feature>
<evidence type="ECO:0000256" key="7">
    <source>
        <dbReference type="ARBA" id="ARBA00023229"/>
    </source>
</evidence>
<protein>
    <recommendedName>
        <fullName evidence="9">1-deoxy-D-xylulose 5-phosphate reductoisomerase</fullName>
        <shortName evidence="9">DXP reductoisomerase</shortName>
        <ecNumber evidence="9">1.1.1.267</ecNumber>
    </recommendedName>
    <alternativeName>
        <fullName evidence="9">1-deoxyxylulose-5-phosphate reductoisomerase</fullName>
    </alternativeName>
    <alternativeName>
        <fullName evidence="9">2-C-methyl-D-erythritol 4-phosphate synthase</fullName>
    </alternativeName>
</protein>
<evidence type="ECO:0000259" key="12">
    <source>
        <dbReference type="Pfam" id="PF13288"/>
    </source>
</evidence>
<dbReference type="InterPro" id="IPR026877">
    <property type="entry name" value="DXPR_C"/>
</dbReference>
<keyword evidence="6 9" id="KW-0464">Manganese</keyword>
<gene>
    <name evidence="9" type="primary">dxr</name>
    <name evidence="13" type="ORF">ACFQZX_08715</name>
</gene>
<comment type="catalytic activity">
    <reaction evidence="8">
        <text>2-C-methyl-D-erythritol 4-phosphate + NADP(+) = 1-deoxy-D-xylulose 5-phosphate + NADPH + H(+)</text>
        <dbReference type="Rhea" id="RHEA:13717"/>
        <dbReference type="ChEBI" id="CHEBI:15378"/>
        <dbReference type="ChEBI" id="CHEBI:57783"/>
        <dbReference type="ChEBI" id="CHEBI:57792"/>
        <dbReference type="ChEBI" id="CHEBI:58262"/>
        <dbReference type="ChEBI" id="CHEBI:58349"/>
        <dbReference type="EC" id="1.1.1.267"/>
    </reaction>
    <physiologicalReaction direction="right-to-left" evidence="8">
        <dbReference type="Rhea" id="RHEA:13719"/>
    </physiologicalReaction>
</comment>